<accession>A0A6A5VKZ2</accession>
<dbReference type="AlphaFoldDB" id="A0A6A5VKZ2"/>
<dbReference type="EMBL" id="ML976669">
    <property type="protein sequence ID" value="KAF1975676.1"/>
    <property type="molecule type" value="Genomic_DNA"/>
</dbReference>
<organism evidence="1 2">
    <name type="scientific">Bimuria novae-zelandiae CBS 107.79</name>
    <dbReference type="NCBI Taxonomy" id="1447943"/>
    <lineage>
        <taxon>Eukaryota</taxon>
        <taxon>Fungi</taxon>
        <taxon>Dikarya</taxon>
        <taxon>Ascomycota</taxon>
        <taxon>Pezizomycotina</taxon>
        <taxon>Dothideomycetes</taxon>
        <taxon>Pleosporomycetidae</taxon>
        <taxon>Pleosporales</taxon>
        <taxon>Massarineae</taxon>
        <taxon>Didymosphaeriaceae</taxon>
        <taxon>Bimuria</taxon>
    </lineage>
</organism>
<evidence type="ECO:0000313" key="1">
    <source>
        <dbReference type="EMBL" id="KAF1975676.1"/>
    </source>
</evidence>
<dbReference type="Proteomes" id="UP000800036">
    <property type="component" value="Unassembled WGS sequence"/>
</dbReference>
<evidence type="ECO:0000313" key="2">
    <source>
        <dbReference type="Proteomes" id="UP000800036"/>
    </source>
</evidence>
<protein>
    <submittedName>
        <fullName evidence="1">Uncharacterized protein</fullName>
    </submittedName>
</protein>
<reference evidence="1" key="1">
    <citation type="journal article" date="2020" name="Stud. Mycol.">
        <title>101 Dothideomycetes genomes: a test case for predicting lifestyles and emergence of pathogens.</title>
        <authorList>
            <person name="Haridas S."/>
            <person name="Albert R."/>
            <person name="Binder M."/>
            <person name="Bloem J."/>
            <person name="Labutti K."/>
            <person name="Salamov A."/>
            <person name="Andreopoulos B."/>
            <person name="Baker S."/>
            <person name="Barry K."/>
            <person name="Bills G."/>
            <person name="Bluhm B."/>
            <person name="Cannon C."/>
            <person name="Castanera R."/>
            <person name="Culley D."/>
            <person name="Daum C."/>
            <person name="Ezra D."/>
            <person name="Gonzalez J."/>
            <person name="Henrissat B."/>
            <person name="Kuo A."/>
            <person name="Liang C."/>
            <person name="Lipzen A."/>
            <person name="Lutzoni F."/>
            <person name="Magnuson J."/>
            <person name="Mondo S."/>
            <person name="Nolan M."/>
            <person name="Ohm R."/>
            <person name="Pangilinan J."/>
            <person name="Park H.-J."/>
            <person name="Ramirez L."/>
            <person name="Alfaro M."/>
            <person name="Sun H."/>
            <person name="Tritt A."/>
            <person name="Yoshinaga Y."/>
            <person name="Zwiers L.-H."/>
            <person name="Turgeon B."/>
            <person name="Goodwin S."/>
            <person name="Spatafora J."/>
            <person name="Crous P."/>
            <person name="Grigoriev I."/>
        </authorList>
    </citation>
    <scope>NUCLEOTIDE SEQUENCE</scope>
    <source>
        <strain evidence="1">CBS 107.79</strain>
    </source>
</reference>
<proteinExistence type="predicted"/>
<keyword evidence="2" id="KW-1185">Reference proteome</keyword>
<name>A0A6A5VKZ2_9PLEO</name>
<gene>
    <name evidence="1" type="ORF">BU23DRAFT_597459</name>
</gene>
<sequence>MGGFQIQSIVEATNKMQTTPTPSSPPVVSWGLLHSFPTEIVEKILLHTIDGLQDLFHRNRGTETEQDDEFLETYREDFSNVRLVCKLFLDLSWNALDDFVPRETCSMDKEAQVHLQQFGRTVSEDWIMNGFPWIGASSDSNVSPHYYADLARIIELLARCLRGFKNLKTVVYKDNPMADWPARQYDFTLWPCELRGDQIGLNILLNALADSGSTSYTMLDICAENLFHSFVSPIPHRLASRTMANLEILRLRDMPGSAAEPGPVIPISRTLFPKLRELHVNGDIKPEDEVPFPPESHMTNLDVLSVRSYQDSHATDVEEFIQRYGQGVTNLMIDDYRNDWASLLRCVEQIHPNILTVYYNHFEQTFHKSARSVSGEIPLFAIDVDPQSLLRVADTVVLSSVTEHFREAVAERWGRKLNFGWKEDIRETLL</sequence>